<dbReference type="InParanoid" id="A0A4V3CTG4"/>
<reference evidence="5 6" key="1">
    <citation type="submission" date="2019-03" db="EMBL/GenBank/DDBJ databases">
        <title>Genomic Encyclopedia of Type Strains, Phase IV (KMG-IV): sequencing the most valuable type-strain genomes for metagenomic binning, comparative biology and taxonomic classification.</title>
        <authorList>
            <person name="Goeker M."/>
        </authorList>
    </citation>
    <scope>NUCLEOTIDE SEQUENCE [LARGE SCALE GENOMIC DNA]</scope>
    <source>
        <strain evidence="5 6">DSM 16998</strain>
    </source>
</reference>
<feature type="domain" description="Glycosyl transferase family 1" evidence="3">
    <location>
        <begin position="189"/>
        <end position="346"/>
    </location>
</feature>
<comment type="caution">
    <text evidence="5">The sequence shown here is derived from an EMBL/GenBank/DDBJ whole genome shotgun (WGS) entry which is preliminary data.</text>
</comment>
<dbReference type="InterPro" id="IPR001296">
    <property type="entry name" value="Glyco_trans_1"/>
</dbReference>
<evidence type="ECO:0000313" key="5">
    <source>
        <dbReference type="EMBL" id="TDP71407.1"/>
    </source>
</evidence>
<dbReference type="PANTHER" id="PTHR12526:SF629">
    <property type="entry name" value="TEICHURONIC ACID BIOSYNTHESIS GLYCOSYLTRANSFERASE TUAH-RELATED"/>
    <property type="match status" value="1"/>
</dbReference>
<dbReference type="PANTHER" id="PTHR12526">
    <property type="entry name" value="GLYCOSYLTRANSFERASE"/>
    <property type="match status" value="1"/>
</dbReference>
<dbReference type="InterPro" id="IPR028098">
    <property type="entry name" value="Glyco_trans_4-like_N"/>
</dbReference>
<proteinExistence type="predicted"/>
<keyword evidence="2" id="KW-0808">Transferase</keyword>
<keyword evidence="1" id="KW-0328">Glycosyltransferase</keyword>
<feature type="domain" description="Glycosyltransferase subfamily 4-like N-terminal" evidence="4">
    <location>
        <begin position="25"/>
        <end position="165"/>
    </location>
</feature>
<name>A0A4V3CTG4_9BURK</name>
<dbReference type="Proteomes" id="UP000295361">
    <property type="component" value="Unassembled WGS sequence"/>
</dbReference>
<dbReference type="GO" id="GO:0016757">
    <property type="term" value="F:glycosyltransferase activity"/>
    <property type="evidence" value="ECO:0007669"/>
    <property type="project" value="UniProtKB-KW"/>
</dbReference>
<keyword evidence="6" id="KW-1185">Reference proteome</keyword>
<gene>
    <name evidence="5" type="ORF">DES47_103388</name>
</gene>
<dbReference type="AlphaFoldDB" id="A0A4V3CTG4"/>
<dbReference type="SUPFAM" id="SSF53756">
    <property type="entry name" value="UDP-Glycosyltransferase/glycogen phosphorylase"/>
    <property type="match status" value="1"/>
</dbReference>
<dbReference type="OrthoDB" id="9815351at2"/>
<sequence>MTAQRVVHLTTVHPRDDIRIFRKECVSLARAGYAVTQVVGDGLGAAVVDGVRIVDFGPRPAGRLARMREQPRLGLQAVLAEQPALVHVHDPELLPLAVQLAARGLPVVYDAHEDVPRQILTKQWIAAPLRPLLSRAFEIYENHQVRRLAAVVASTPHIAERFARVAHRSVNVSNFPFLAELAPPADPVEREWRVCYVGGLMRTRGLLQIVRAVALVPDLRLTLCGAFEDAAFEAEMRAEPGWARVDYLGLVGREQVRQVLACSRVGLVTLLPLPSYMDALPIKMFEYMSAELPVLASDFPLWRDILGRSGGGRCVDPADPQAIAAVLGEMLADPVAASAMGKAGREAVLAHYHWPRAEQVLLGLYRELIGAP</sequence>
<dbReference type="Pfam" id="PF00534">
    <property type="entry name" value="Glycos_transf_1"/>
    <property type="match status" value="1"/>
</dbReference>
<evidence type="ECO:0000256" key="1">
    <source>
        <dbReference type="ARBA" id="ARBA00022676"/>
    </source>
</evidence>
<evidence type="ECO:0000256" key="2">
    <source>
        <dbReference type="ARBA" id="ARBA00022679"/>
    </source>
</evidence>
<organism evidence="5 6">
    <name type="scientific">Roseateles toxinivorans</name>
    <dbReference type="NCBI Taxonomy" id="270368"/>
    <lineage>
        <taxon>Bacteria</taxon>
        <taxon>Pseudomonadati</taxon>
        <taxon>Pseudomonadota</taxon>
        <taxon>Betaproteobacteria</taxon>
        <taxon>Burkholderiales</taxon>
        <taxon>Sphaerotilaceae</taxon>
        <taxon>Roseateles</taxon>
    </lineage>
</organism>
<evidence type="ECO:0000259" key="4">
    <source>
        <dbReference type="Pfam" id="PF13579"/>
    </source>
</evidence>
<protein>
    <submittedName>
        <fullName evidence="5">Uncharacterized protein</fullName>
    </submittedName>
</protein>
<dbReference type="Gene3D" id="3.40.50.2000">
    <property type="entry name" value="Glycogen Phosphorylase B"/>
    <property type="match status" value="2"/>
</dbReference>
<dbReference type="CDD" id="cd03794">
    <property type="entry name" value="GT4_WbuB-like"/>
    <property type="match status" value="1"/>
</dbReference>
<evidence type="ECO:0000313" key="6">
    <source>
        <dbReference type="Proteomes" id="UP000295361"/>
    </source>
</evidence>
<evidence type="ECO:0000259" key="3">
    <source>
        <dbReference type="Pfam" id="PF00534"/>
    </source>
</evidence>
<dbReference type="RefSeq" id="WP_133701183.1">
    <property type="nucleotide sequence ID" value="NZ_SNXS01000003.1"/>
</dbReference>
<accession>A0A4V3CTG4</accession>
<dbReference type="EMBL" id="SNXS01000003">
    <property type="protein sequence ID" value="TDP71407.1"/>
    <property type="molecule type" value="Genomic_DNA"/>
</dbReference>
<dbReference type="Pfam" id="PF13579">
    <property type="entry name" value="Glyco_trans_4_4"/>
    <property type="match status" value="1"/>
</dbReference>